<feature type="region of interest" description="Disordered" evidence="1">
    <location>
        <begin position="1"/>
        <end position="69"/>
    </location>
</feature>
<proteinExistence type="predicted"/>
<dbReference type="Proteomes" id="UP000717585">
    <property type="component" value="Unassembled WGS sequence"/>
</dbReference>
<keyword evidence="3" id="KW-1185">Reference proteome</keyword>
<protein>
    <submittedName>
        <fullName evidence="2">Uncharacterized protein</fullName>
    </submittedName>
</protein>
<name>A0A8J6BU10_9EUKA</name>
<reference evidence="2" key="1">
    <citation type="submission" date="2021-05" db="EMBL/GenBank/DDBJ databases">
        <title>A free-living protist that lacks canonical eukaryotic 1 DNA replication and segregation systems.</title>
        <authorList>
            <person name="Salas-Leiva D.E."/>
            <person name="Tromer E.C."/>
            <person name="Curtis B.A."/>
            <person name="Jerlstrom-Hultqvist J."/>
            <person name="Kolisko M."/>
            <person name="Yi Z."/>
            <person name="Salas-Leiva J.S."/>
            <person name="Gallot-Lavallee L."/>
            <person name="Kops G.J.P.L."/>
            <person name="Archibald J.M."/>
            <person name="Simpson A.G.B."/>
            <person name="Roger A.J."/>
        </authorList>
    </citation>
    <scope>NUCLEOTIDE SEQUENCE</scope>
    <source>
        <strain evidence="2">BICM</strain>
    </source>
</reference>
<sequence length="368" mass="39913">MSRAFGPLRARSLSNDDFTPKTPTNVPSTPTLATLTQRIQDSNFSGGIRARSANRSSRASTPDHRGRVRTPFATAQLLAEWQKKNHAESSEPSVSPVILTRSSVVEPRKTSSIATAVAVQPNTRRVAQSPRQLADKPQMSSAKLPGTTDRTAATPNSNKPESLSSRIPPLELSLSRQGSEIDFSIPDHPPAETTAIRQARLAKERLAAELAELRRREAALNRRPSEPAIPQIAVPPSLVSPRHGRRQSTIVLDPDDERLSVANRSPAAVSSPRRRNNGPDGGESGEIPQARSARSGRSPSPVITVSPREVARTERTSTRITWEVDVDVVESISAVVRDGAELNVKFRDRAACAMFAAHVEMLRDGARA</sequence>
<dbReference type="EMBL" id="JAHDYR010000067">
    <property type="protein sequence ID" value="KAG9389856.1"/>
    <property type="molecule type" value="Genomic_DNA"/>
</dbReference>
<accession>A0A8J6BU10</accession>
<feature type="region of interest" description="Disordered" evidence="1">
    <location>
        <begin position="115"/>
        <end position="169"/>
    </location>
</feature>
<feature type="compositionally biased region" description="Polar residues" evidence="1">
    <location>
        <begin position="12"/>
        <end position="45"/>
    </location>
</feature>
<feature type="compositionally biased region" description="Low complexity" evidence="1">
    <location>
        <begin position="260"/>
        <end position="271"/>
    </location>
</feature>
<evidence type="ECO:0000256" key="1">
    <source>
        <dbReference type="SAM" id="MobiDB-lite"/>
    </source>
</evidence>
<feature type="compositionally biased region" description="Polar residues" evidence="1">
    <location>
        <begin position="115"/>
        <end position="131"/>
    </location>
</feature>
<evidence type="ECO:0000313" key="3">
    <source>
        <dbReference type="Proteomes" id="UP000717585"/>
    </source>
</evidence>
<organism evidence="2 3">
    <name type="scientific">Carpediemonas membranifera</name>
    <dbReference type="NCBI Taxonomy" id="201153"/>
    <lineage>
        <taxon>Eukaryota</taxon>
        <taxon>Metamonada</taxon>
        <taxon>Carpediemonas-like organisms</taxon>
        <taxon>Carpediemonas</taxon>
    </lineage>
</organism>
<dbReference type="AlphaFoldDB" id="A0A8J6BU10"/>
<feature type="compositionally biased region" description="Low complexity" evidence="1">
    <location>
        <begin position="49"/>
        <end position="60"/>
    </location>
</feature>
<feature type="region of interest" description="Disordered" evidence="1">
    <location>
        <begin position="219"/>
        <end position="308"/>
    </location>
</feature>
<gene>
    <name evidence="2" type="ORF">J8273_8535</name>
</gene>
<comment type="caution">
    <text evidence="2">The sequence shown here is derived from an EMBL/GenBank/DDBJ whole genome shotgun (WGS) entry which is preliminary data.</text>
</comment>
<evidence type="ECO:0000313" key="2">
    <source>
        <dbReference type="EMBL" id="KAG9389856.1"/>
    </source>
</evidence>
<feature type="compositionally biased region" description="Low complexity" evidence="1">
    <location>
        <begin position="290"/>
        <end position="301"/>
    </location>
</feature>
<feature type="compositionally biased region" description="Polar residues" evidence="1">
    <location>
        <begin position="148"/>
        <end position="165"/>
    </location>
</feature>